<dbReference type="GO" id="GO:0016020">
    <property type="term" value="C:membrane"/>
    <property type="evidence" value="ECO:0007669"/>
    <property type="project" value="UniProtKB-SubCell"/>
</dbReference>
<evidence type="ECO:0000313" key="7">
    <source>
        <dbReference type="RefSeq" id="XP_015599278.1"/>
    </source>
</evidence>
<reference evidence="7" key="1">
    <citation type="submission" date="2025-08" db="UniProtKB">
        <authorList>
            <consortium name="RefSeq"/>
        </authorList>
    </citation>
    <scope>IDENTIFICATION</scope>
</reference>
<organism evidence="6 7">
    <name type="scientific">Cephus cinctus</name>
    <name type="common">Wheat stem sawfly</name>
    <dbReference type="NCBI Taxonomy" id="211228"/>
    <lineage>
        <taxon>Eukaryota</taxon>
        <taxon>Metazoa</taxon>
        <taxon>Ecdysozoa</taxon>
        <taxon>Arthropoda</taxon>
        <taxon>Hexapoda</taxon>
        <taxon>Insecta</taxon>
        <taxon>Pterygota</taxon>
        <taxon>Neoptera</taxon>
        <taxon>Endopterygota</taxon>
        <taxon>Hymenoptera</taxon>
        <taxon>Cephoidea</taxon>
        <taxon>Cephidae</taxon>
        <taxon>Cephus</taxon>
    </lineage>
</organism>
<dbReference type="RefSeq" id="XP_015599278.1">
    <property type="nucleotide sequence ID" value="XM_015743792.2"/>
</dbReference>
<sequence length="517" mass="58535">MKSLKIFTVITVLFGISHGLKILGVFPLSSKSHWMMYRSIVEELMHKGHEIDVITPFPLRHSAPNYKEIIIEVLDLQMENVTLDIIQHSNPFTDTAFMSIMAGNDLCELLRREPLSSFIKNTPRDKYDIFLTEIFGANCYLGFGAHFDVPLVAVTSSVILPWENDYVANPESTSYVPNYMLPYTDRMNFYERFVNTVMSIIIKYEFAYFTKSQDVVLKEVFGPDSPGVRELESKIDLLLVNSHYSINTLRPLVPAVVEVGGLHVHENVADKMTPELEKWMNDSTNGVVYFSLGSMVKPESFPPTIINSLYKSFSQLAPIRVLWKANKTELPSGLPDNVRTMDWIPQADVLRHKNVKVFISHGGLMGTQEAVYAGVPIVGIPLFADQALNINNYVTKKIAVRVDFNDISVKTLSEALNTVINDPTYWVNAKYISKRFRDRQASPLDTAVWWIEYVARYGKGSLRAAAVDMPWWQLALIDVYAAIILILGASLYLLKIIVKLILSAISNHFSAKQKKIQ</sequence>
<dbReference type="KEGG" id="ccin:107269670"/>
<evidence type="ECO:0000256" key="2">
    <source>
        <dbReference type="ARBA" id="ARBA00022676"/>
    </source>
</evidence>
<dbReference type="FunFam" id="3.40.50.2000:FF:000021">
    <property type="entry name" value="UDP-glucuronosyltransferase"/>
    <property type="match status" value="1"/>
</dbReference>
<keyword evidence="5" id="KW-1133">Transmembrane helix</keyword>
<comment type="similarity">
    <text evidence="1 4">Belongs to the UDP-glycosyltransferase family.</text>
</comment>
<dbReference type="InterPro" id="IPR035595">
    <property type="entry name" value="UDP_glycos_trans_CS"/>
</dbReference>
<dbReference type="CDD" id="cd03784">
    <property type="entry name" value="GT1_Gtf-like"/>
    <property type="match status" value="1"/>
</dbReference>
<keyword evidence="5" id="KW-0812">Transmembrane</keyword>
<dbReference type="Proteomes" id="UP000694920">
    <property type="component" value="Unplaced"/>
</dbReference>
<keyword evidence="3 4" id="KW-0808">Transferase</keyword>
<dbReference type="PANTHER" id="PTHR48043:SF145">
    <property type="entry name" value="FI06409P-RELATED"/>
    <property type="match status" value="1"/>
</dbReference>
<dbReference type="Pfam" id="PF00201">
    <property type="entry name" value="UDPGT"/>
    <property type="match status" value="1"/>
</dbReference>
<keyword evidence="6" id="KW-1185">Reference proteome</keyword>
<dbReference type="PANTHER" id="PTHR48043">
    <property type="entry name" value="EG:EG0003.4 PROTEIN-RELATED"/>
    <property type="match status" value="1"/>
</dbReference>
<protein>
    <recommendedName>
        <fullName evidence="5">UDP-glucuronosyltransferase</fullName>
        <ecNumber evidence="5">2.4.1.17</ecNumber>
    </recommendedName>
</protein>
<evidence type="ECO:0000256" key="5">
    <source>
        <dbReference type="RuleBase" id="RU362059"/>
    </source>
</evidence>
<accession>A0AAJ7FMM1</accession>
<dbReference type="GO" id="GO:0015020">
    <property type="term" value="F:glucuronosyltransferase activity"/>
    <property type="evidence" value="ECO:0007669"/>
    <property type="project" value="UniProtKB-EC"/>
</dbReference>
<dbReference type="InterPro" id="IPR050271">
    <property type="entry name" value="UDP-glycosyltransferase"/>
</dbReference>
<evidence type="ECO:0000256" key="1">
    <source>
        <dbReference type="ARBA" id="ARBA00009995"/>
    </source>
</evidence>
<feature type="transmembrane region" description="Helical" evidence="5">
    <location>
        <begin position="471"/>
        <end position="494"/>
    </location>
</feature>
<evidence type="ECO:0000313" key="6">
    <source>
        <dbReference type="Proteomes" id="UP000694920"/>
    </source>
</evidence>
<dbReference type="InterPro" id="IPR002213">
    <property type="entry name" value="UDP_glucos_trans"/>
</dbReference>
<keyword evidence="5" id="KW-0472">Membrane</keyword>
<gene>
    <name evidence="7" type="primary">LOC107269670</name>
</gene>
<evidence type="ECO:0000256" key="4">
    <source>
        <dbReference type="RuleBase" id="RU003718"/>
    </source>
</evidence>
<name>A0AAJ7FMM1_CEPCN</name>
<comment type="subcellular location">
    <subcellularLocation>
        <location evidence="5">Membrane</location>
        <topology evidence="5">Single-pass membrane protein</topology>
    </subcellularLocation>
</comment>
<dbReference type="PROSITE" id="PS00375">
    <property type="entry name" value="UDPGT"/>
    <property type="match status" value="1"/>
</dbReference>
<dbReference type="EC" id="2.4.1.17" evidence="5"/>
<dbReference type="SUPFAM" id="SSF53756">
    <property type="entry name" value="UDP-Glycosyltransferase/glycogen phosphorylase"/>
    <property type="match status" value="1"/>
</dbReference>
<dbReference type="AlphaFoldDB" id="A0AAJ7FMM1"/>
<evidence type="ECO:0000256" key="3">
    <source>
        <dbReference type="ARBA" id="ARBA00022679"/>
    </source>
</evidence>
<dbReference type="Gene3D" id="3.40.50.2000">
    <property type="entry name" value="Glycogen Phosphorylase B"/>
    <property type="match status" value="1"/>
</dbReference>
<dbReference type="GeneID" id="107269670"/>
<proteinExistence type="inferred from homology"/>
<keyword evidence="2 4" id="KW-0328">Glycosyltransferase</keyword>
<comment type="catalytic activity">
    <reaction evidence="5">
        <text>glucuronate acceptor + UDP-alpha-D-glucuronate = acceptor beta-D-glucuronoside + UDP + H(+)</text>
        <dbReference type="Rhea" id="RHEA:21032"/>
        <dbReference type="ChEBI" id="CHEBI:15378"/>
        <dbReference type="ChEBI" id="CHEBI:58052"/>
        <dbReference type="ChEBI" id="CHEBI:58223"/>
        <dbReference type="ChEBI" id="CHEBI:132367"/>
        <dbReference type="ChEBI" id="CHEBI:132368"/>
        <dbReference type="EC" id="2.4.1.17"/>
    </reaction>
</comment>